<evidence type="ECO:0000256" key="2">
    <source>
        <dbReference type="ARBA" id="ARBA00006275"/>
    </source>
</evidence>
<dbReference type="Pfam" id="PF07980">
    <property type="entry name" value="SusD_RagB"/>
    <property type="match status" value="1"/>
</dbReference>
<feature type="domain" description="SusD-like N-terminal" evidence="7">
    <location>
        <begin position="26"/>
        <end position="229"/>
    </location>
</feature>
<feature type="domain" description="RagB/SusD" evidence="6">
    <location>
        <begin position="366"/>
        <end position="524"/>
    </location>
</feature>
<dbReference type="Proteomes" id="UP000182491">
    <property type="component" value="Unassembled WGS sequence"/>
</dbReference>
<dbReference type="OrthoDB" id="9792139at2"/>
<dbReference type="InterPro" id="IPR012944">
    <property type="entry name" value="SusD_RagB_dom"/>
</dbReference>
<evidence type="ECO:0000313" key="9">
    <source>
        <dbReference type="Proteomes" id="UP000182491"/>
    </source>
</evidence>
<evidence type="ECO:0000259" key="6">
    <source>
        <dbReference type="Pfam" id="PF07980"/>
    </source>
</evidence>
<name>A0A1I7GT40_9BACT</name>
<keyword evidence="3" id="KW-0732">Signal</keyword>
<dbReference type="GO" id="GO:0009279">
    <property type="term" value="C:cell outer membrane"/>
    <property type="evidence" value="ECO:0007669"/>
    <property type="project" value="UniProtKB-SubCell"/>
</dbReference>
<dbReference type="RefSeq" id="WP_068836564.1">
    <property type="nucleotide sequence ID" value="NZ_BMXC01000001.1"/>
</dbReference>
<dbReference type="STRING" id="388950.GCA_001611675_00344"/>
<dbReference type="Pfam" id="PF14322">
    <property type="entry name" value="SusD-like_3"/>
    <property type="match status" value="1"/>
</dbReference>
<accession>A0A1I7GT40</accession>
<evidence type="ECO:0000313" key="8">
    <source>
        <dbReference type="EMBL" id="SFU51623.1"/>
    </source>
</evidence>
<organism evidence="8 9">
    <name type="scientific">Pontibacter akesuensis</name>
    <dbReference type="NCBI Taxonomy" id="388950"/>
    <lineage>
        <taxon>Bacteria</taxon>
        <taxon>Pseudomonadati</taxon>
        <taxon>Bacteroidota</taxon>
        <taxon>Cytophagia</taxon>
        <taxon>Cytophagales</taxon>
        <taxon>Hymenobacteraceae</taxon>
        <taxon>Pontibacter</taxon>
    </lineage>
</organism>
<dbReference type="AlphaFoldDB" id="A0A1I7GT40"/>
<dbReference type="InterPro" id="IPR011990">
    <property type="entry name" value="TPR-like_helical_dom_sf"/>
</dbReference>
<dbReference type="Gene3D" id="1.25.40.390">
    <property type="match status" value="1"/>
</dbReference>
<reference evidence="9" key="1">
    <citation type="submission" date="2016-10" db="EMBL/GenBank/DDBJ databases">
        <authorList>
            <person name="Varghese N."/>
        </authorList>
    </citation>
    <scope>NUCLEOTIDE SEQUENCE [LARGE SCALE GENOMIC DNA]</scope>
    <source>
        <strain evidence="9">DSM 18820</strain>
    </source>
</reference>
<keyword evidence="5" id="KW-0998">Cell outer membrane</keyword>
<comment type="subcellular location">
    <subcellularLocation>
        <location evidence="1">Cell outer membrane</location>
    </subcellularLocation>
</comment>
<sequence length="524" mass="57996">MKNILRNTPKLLLAAILVCGSTGCEDFLDLQPKDTRTEDNFFRTEADAREALISVYDVLQWNTVIGFHPTPMLLDIASDDAFAGGGSRTDAPNIIEVDNHNILTTNPEIQGLWKKHFFGISRANLLLSKMEGIEASKASKARIIAEAKFLRAQFYLDLVRFFGNVPLVLEPLVSASEFNQPQATPKAVYDQIAKDLEEAIPDLPEATLAASQGHATKWAAKALLAKAFLFYNGVYGQNLQAGDVTVDANRALQHLQDVINQSGHGLVPNYADIFTPEGEFSVESVWEIAYSDENPWFDWGFIHGGEGNIQPQMQGPRLQDPAAEQYLSGWSFAPATQSLFEAFEANDPRKDATLLTVSELNGGLDRGYQHTGYFSQKYTTSKAYAPSAGQTELNWGNNYRAIRFADVLLMAAELGLTAGGGTPQVWLDMVRDRVDLPTKPATLENIYQERRVELALEGQRYWDLLRRGMNVADQAISTTQRGPLYSGDPVDYNITFNPARNGFFPIPQSELDLSAGVLNQNDGY</sequence>
<evidence type="ECO:0000256" key="3">
    <source>
        <dbReference type="ARBA" id="ARBA00022729"/>
    </source>
</evidence>
<evidence type="ECO:0000256" key="1">
    <source>
        <dbReference type="ARBA" id="ARBA00004442"/>
    </source>
</evidence>
<evidence type="ECO:0000256" key="5">
    <source>
        <dbReference type="ARBA" id="ARBA00023237"/>
    </source>
</evidence>
<evidence type="ECO:0000259" key="7">
    <source>
        <dbReference type="Pfam" id="PF14322"/>
    </source>
</evidence>
<keyword evidence="9" id="KW-1185">Reference proteome</keyword>
<proteinExistence type="inferred from homology"/>
<gene>
    <name evidence="8" type="ORF">SAMN04487941_1248</name>
</gene>
<dbReference type="EMBL" id="FPCA01000001">
    <property type="protein sequence ID" value="SFU51623.1"/>
    <property type="molecule type" value="Genomic_DNA"/>
</dbReference>
<protein>
    <submittedName>
        <fullName evidence="8">SusD family protein</fullName>
    </submittedName>
</protein>
<dbReference type="InterPro" id="IPR033985">
    <property type="entry name" value="SusD-like_N"/>
</dbReference>
<dbReference type="SUPFAM" id="SSF48452">
    <property type="entry name" value="TPR-like"/>
    <property type="match status" value="1"/>
</dbReference>
<keyword evidence="4" id="KW-0472">Membrane</keyword>
<comment type="similarity">
    <text evidence="2">Belongs to the SusD family.</text>
</comment>
<evidence type="ECO:0000256" key="4">
    <source>
        <dbReference type="ARBA" id="ARBA00023136"/>
    </source>
</evidence>
<dbReference type="PROSITE" id="PS51257">
    <property type="entry name" value="PROKAR_LIPOPROTEIN"/>
    <property type="match status" value="1"/>
</dbReference>